<evidence type="ECO:0008006" key="14">
    <source>
        <dbReference type="Google" id="ProtNLM"/>
    </source>
</evidence>
<dbReference type="GO" id="GO:0004185">
    <property type="term" value="F:serine-type carboxypeptidase activity"/>
    <property type="evidence" value="ECO:0007669"/>
    <property type="project" value="InterPro"/>
</dbReference>
<evidence type="ECO:0000313" key="13">
    <source>
        <dbReference type="Proteomes" id="UP000836841"/>
    </source>
</evidence>
<dbReference type="InterPro" id="IPR018202">
    <property type="entry name" value="Ser_caboxypep_ser_AS"/>
</dbReference>
<comment type="similarity">
    <text evidence="2">Belongs to the peptidase S10 family.</text>
</comment>
<dbReference type="GO" id="GO:0006508">
    <property type="term" value="P:proteolysis"/>
    <property type="evidence" value="ECO:0007669"/>
    <property type="project" value="UniProtKB-KW"/>
</dbReference>
<evidence type="ECO:0000256" key="2">
    <source>
        <dbReference type="ARBA" id="ARBA00009431"/>
    </source>
</evidence>
<dbReference type="EMBL" id="OU466862">
    <property type="protein sequence ID" value="CAH2073553.1"/>
    <property type="molecule type" value="Genomic_DNA"/>
</dbReference>
<keyword evidence="7" id="KW-0378">Hydrolase</keyword>
<dbReference type="PROSITE" id="PS00131">
    <property type="entry name" value="CARBOXYPEPT_SER_SER"/>
    <property type="match status" value="1"/>
</dbReference>
<dbReference type="Gene3D" id="6.10.250.940">
    <property type="match status" value="1"/>
</dbReference>
<keyword evidence="6 11" id="KW-0732">Signal</keyword>
<keyword evidence="9" id="KW-0325">Glycoprotein</keyword>
<name>A0AAU9SY49_THLAR</name>
<keyword evidence="3" id="KW-0964">Secreted</keyword>
<keyword evidence="8" id="KW-1015">Disulfide bond</keyword>
<evidence type="ECO:0000256" key="6">
    <source>
        <dbReference type="ARBA" id="ARBA00022729"/>
    </source>
</evidence>
<feature type="compositionally biased region" description="Basic and acidic residues" evidence="10">
    <location>
        <begin position="559"/>
        <end position="568"/>
    </location>
</feature>
<evidence type="ECO:0000256" key="7">
    <source>
        <dbReference type="ARBA" id="ARBA00022801"/>
    </source>
</evidence>
<dbReference type="InterPro" id="IPR029058">
    <property type="entry name" value="AB_hydrolase_fold"/>
</dbReference>
<dbReference type="FunFam" id="3.40.50.11320:FF:000002">
    <property type="entry name" value="Carboxypeptidase"/>
    <property type="match status" value="1"/>
</dbReference>
<evidence type="ECO:0000256" key="5">
    <source>
        <dbReference type="ARBA" id="ARBA00022670"/>
    </source>
</evidence>
<feature type="region of interest" description="Disordered" evidence="10">
    <location>
        <begin position="559"/>
        <end position="588"/>
    </location>
</feature>
<dbReference type="FunFam" id="3.40.50.1820:FF:000013">
    <property type="entry name" value="Carboxypeptidase"/>
    <property type="match status" value="1"/>
</dbReference>
<accession>A0AAU9SY49</accession>
<sequence length="848" mass="94745">MKRNALWLLCLLVLPAIACGRKPEKKVTASSGRKEDDLVTALPGQPPVNFRHYAGYVNLGPQQTQKALFYWFFEAQQNSSRRPLVLWLNGGPGCSSIAYGAAQELGPFLARTKGHNLTFNQFSWNKAANMLFLEAPVGVGFSYTNNSMDLQKLGDQATAADSLAFLINWFTKFPEFRSNEFYITGESYAGHYVPQLAELIYDRNKKVTRGSQINLKGFMIGNAVINEETDMAGLVDYAWSHAIVSDELHNNLHGSCRFDEEDETSNKTLQCYDNFKNFMEAYSDIDIYSIYTPVCLSSSSSSSPRKPKPIVSPRLLTSDDMWDRLPAGYDPCTEGYAEAYFNRKDVQVALHANVTNLPYPYTPCSGVIRKWNDASSTVIPIIQKLLSGGLRIWIYSGDTDGRVPVTSTRYSIKKMGPKVESPWRSWFHKSQVAGWVETYAGGLTFATVRGAGHQGVGVLAKSNTFAKSPRQLQFEADINKLFMFTSLIGHYYSWGYLLYSYNRLGRDAEEADAEEIIEMAGKATLSEQEKQVHENIHYQLQNFCASMDEILLPDSHRTKELNGPESESKSGLTFAIGKDDDVPTADKPVVPETKPLKLAEVSQRLKDRIGYTLEIKSSLIPHKDAGQGCFIDGEADVGAVLAFYPGVIYYPPFHRYIPGYPNVDAQNSYLITKYDGTVINAQPWGRGGESREVWNSSFTTPEIRADAKTPENCSDKVWKMPSRPLEGSGNVEAVLEMRNPLAFGHFANHPSKDMDPNVMICPYDFPLSEKAMRAYIPNVAFGNAGEANVMKFGSLWSRTGSSSSLDAPVLKTLVLVATRALCNEELMLNYGLSKFERRPEWYTTVDEE</sequence>
<keyword evidence="5" id="KW-0645">Protease</keyword>
<dbReference type="Pfam" id="PF00450">
    <property type="entry name" value="Peptidase_S10"/>
    <property type="match status" value="1"/>
</dbReference>
<organism evidence="12 13">
    <name type="scientific">Thlaspi arvense</name>
    <name type="common">Field penny-cress</name>
    <dbReference type="NCBI Taxonomy" id="13288"/>
    <lineage>
        <taxon>Eukaryota</taxon>
        <taxon>Viridiplantae</taxon>
        <taxon>Streptophyta</taxon>
        <taxon>Embryophyta</taxon>
        <taxon>Tracheophyta</taxon>
        <taxon>Spermatophyta</taxon>
        <taxon>Magnoliopsida</taxon>
        <taxon>eudicotyledons</taxon>
        <taxon>Gunneridae</taxon>
        <taxon>Pentapetalae</taxon>
        <taxon>rosids</taxon>
        <taxon>malvids</taxon>
        <taxon>Brassicales</taxon>
        <taxon>Brassicaceae</taxon>
        <taxon>Thlaspideae</taxon>
        <taxon>Thlaspi</taxon>
    </lineage>
</organism>
<comment type="subcellular location">
    <subcellularLocation>
        <location evidence="1">Secreted</location>
    </subcellularLocation>
</comment>
<dbReference type="Gene3D" id="3.40.50.1820">
    <property type="entry name" value="alpha/beta hydrolase"/>
    <property type="match status" value="1"/>
</dbReference>
<reference evidence="12 13" key="1">
    <citation type="submission" date="2022-03" db="EMBL/GenBank/DDBJ databases">
        <authorList>
            <person name="Nunn A."/>
            <person name="Chopra R."/>
            <person name="Nunn A."/>
            <person name="Contreras Garrido A."/>
        </authorList>
    </citation>
    <scope>NUCLEOTIDE SEQUENCE [LARGE SCALE GENOMIC DNA]</scope>
</reference>
<dbReference type="PANTHER" id="PTHR33524">
    <property type="entry name" value="C5ORF35"/>
    <property type="match status" value="1"/>
</dbReference>
<evidence type="ECO:0000256" key="1">
    <source>
        <dbReference type="ARBA" id="ARBA00004613"/>
    </source>
</evidence>
<dbReference type="InterPro" id="IPR040415">
    <property type="entry name" value="SETD9"/>
</dbReference>
<dbReference type="GO" id="GO:0005576">
    <property type="term" value="C:extracellular region"/>
    <property type="evidence" value="ECO:0007669"/>
    <property type="project" value="UniProtKB-SubCell"/>
</dbReference>
<keyword evidence="13" id="KW-1185">Reference proteome</keyword>
<evidence type="ECO:0000256" key="8">
    <source>
        <dbReference type="ARBA" id="ARBA00023157"/>
    </source>
</evidence>
<dbReference type="SUPFAM" id="SSF53474">
    <property type="entry name" value="alpha/beta-Hydrolases"/>
    <property type="match status" value="1"/>
</dbReference>
<dbReference type="Gene3D" id="3.40.50.11320">
    <property type="match status" value="1"/>
</dbReference>
<dbReference type="CDD" id="cd10537">
    <property type="entry name" value="SET_SETD9"/>
    <property type="match status" value="1"/>
</dbReference>
<evidence type="ECO:0000256" key="3">
    <source>
        <dbReference type="ARBA" id="ARBA00022525"/>
    </source>
</evidence>
<dbReference type="InterPro" id="IPR001563">
    <property type="entry name" value="Peptidase_S10"/>
</dbReference>
<proteinExistence type="inferred from homology"/>
<evidence type="ECO:0000256" key="9">
    <source>
        <dbReference type="ARBA" id="ARBA00023180"/>
    </source>
</evidence>
<evidence type="ECO:0000256" key="10">
    <source>
        <dbReference type="SAM" id="MobiDB-lite"/>
    </source>
</evidence>
<evidence type="ECO:0000256" key="11">
    <source>
        <dbReference type="SAM" id="SignalP"/>
    </source>
</evidence>
<dbReference type="Proteomes" id="UP000836841">
    <property type="component" value="Chromosome 6"/>
</dbReference>
<keyword evidence="4" id="KW-0121">Carboxypeptidase</keyword>
<dbReference type="PANTHER" id="PTHR33524:SF5">
    <property type="entry name" value="C5ORF35"/>
    <property type="match status" value="1"/>
</dbReference>
<evidence type="ECO:0000256" key="4">
    <source>
        <dbReference type="ARBA" id="ARBA00022645"/>
    </source>
</evidence>
<dbReference type="AlphaFoldDB" id="A0AAU9SY49"/>
<protein>
    <recommendedName>
        <fullName evidence="14">Carboxypeptidase</fullName>
    </recommendedName>
</protein>
<feature type="chain" id="PRO_5043583430" description="Carboxypeptidase" evidence="11">
    <location>
        <begin position="21"/>
        <end position="848"/>
    </location>
</feature>
<evidence type="ECO:0000313" key="12">
    <source>
        <dbReference type="EMBL" id="CAH2073553.1"/>
    </source>
</evidence>
<feature type="signal peptide" evidence="11">
    <location>
        <begin position="1"/>
        <end position="20"/>
    </location>
</feature>
<dbReference type="PRINTS" id="PR00724">
    <property type="entry name" value="CRBOXYPTASEC"/>
</dbReference>
<gene>
    <name evidence="12" type="ORF">TAV2_LOCUS20196</name>
</gene>